<evidence type="ECO:0000256" key="2">
    <source>
        <dbReference type="ARBA" id="ARBA00023295"/>
    </source>
</evidence>
<dbReference type="EMBL" id="JAQNDO010000001">
    <property type="protein sequence ID" value="MDC0747706.1"/>
    <property type="molecule type" value="Genomic_DNA"/>
</dbReference>
<dbReference type="PROSITE" id="PS00561">
    <property type="entry name" value="CBM2_A"/>
    <property type="match status" value="1"/>
</dbReference>
<evidence type="ECO:0000256" key="1">
    <source>
        <dbReference type="ARBA" id="ARBA00022801"/>
    </source>
</evidence>
<dbReference type="InterPro" id="IPR018366">
    <property type="entry name" value="CBM2_CS"/>
</dbReference>
<reference evidence="6 7" key="1">
    <citation type="submission" date="2022-11" db="EMBL/GenBank/DDBJ databases">
        <title>Minimal conservation of predation-associated metabolite biosynthetic gene clusters underscores biosynthetic potential of Myxococcota including descriptions for ten novel species: Archangium lansinium sp. nov., Myxococcus landrumus sp. nov., Nannocystis bai.</title>
        <authorList>
            <person name="Ahearne A."/>
            <person name="Stevens C."/>
            <person name="Dowd S."/>
        </authorList>
    </citation>
    <scope>NUCLEOTIDE SEQUENCE [LARGE SCALE GENOMIC DNA]</scope>
    <source>
        <strain evidence="6 7">RJM3</strain>
    </source>
</reference>
<feature type="signal peptide" evidence="4">
    <location>
        <begin position="1"/>
        <end position="20"/>
    </location>
</feature>
<dbReference type="PROSITE" id="PS51257">
    <property type="entry name" value="PROKAR_LIPOPROTEIN"/>
    <property type="match status" value="1"/>
</dbReference>
<proteinExistence type="predicted"/>
<feature type="chain" id="PRO_5045093136" evidence="4">
    <location>
        <begin position="21"/>
        <end position="457"/>
    </location>
</feature>
<dbReference type="PROSITE" id="PS51173">
    <property type="entry name" value="CBM2"/>
    <property type="match status" value="1"/>
</dbReference>
<keyword evidence="4" id="KW-0732">Signal</keyword>
<organism evidence="6 7">
    <name type="scientific">Polyangium mundeleinium</name>
    <dbReference type="NCBI Taxonomy" id="2995306"/>
    <lineage>
        <taxon>Bacteria</taxon>
        <taxon>Pseudomonadati</taxon>
        <taxon>Myxococcota</taxon>
        <taxon>Polyangia</taxon>
        <taxon>Polyangiales</taxon>
        <taxon>Polyangiaceae</taxon>
        <taxon>Polyangium</taxon>
    </lineage>
</organism>
<dbReference type="SMART" id="SM00637">
    <property type="entry name" value="CBD_II"/>
    <property type="match status" value="1"/>
</dbReference>
<dbReference type="Proteomes" id="UP001221411">
    <property type="component" value="Unassembled WGS sequence"/>
</dbReference>
<dbReference type="InterPro" id="IPR001919">
    <property type="entry name" value="CBD2"/>
</dbReference>
<dbReference type="Pfam" id="PF00553">
    <property type="entry name" value="CBM_2"/>
    <property type="match status" value="1"/>
</dbReference>
<evidence type="ECO:0000256" key="3">
    <source>
        <dbReference type="SAM" id="MobiDB-lite"/>
    </source>
</evidence>
<keyword evidence="2" id="KW-0326">Glycosidase</keyword>
<protein>
    <submittedName>
        <fullName evidence="6">Cellulose binding domain-containing protein</fullName>
    </submittedName>
</protein>
<comment type="caution">
    <text evidence="6">The sequence shown here is derived from an EMBL/GenBank/DDBJ whole genome shotgun (WGS) entry which is preliminary data.</text>
</comment>
<feature type="region of interest" description="Disordered" evidence="3">
    <location>
        <begin position="331"/>
        <end position="367"/>
    </location>
</feature>
<dbReference type="SUPFAM" id="SSF49384">
    <property type="entry name" value="Carbohydrate-binding domain"/>
    <property type="match status" value="1"/>
</dbReference>
<accession>A0ABT5F124</accession>
<evidence type="ECO:0000313" key="7">
    <source>
        <dbReference type="Proteomes" id="UP001221411"/>
    </source>
</evidence>
<evidence type="ECO:0000313" key="6">
    <source>
        <dbReference type="EMBL" id="MDC0747706.1"/>
    </source>
</evidence>
<evidence type="ECO:0000259" key="5">
    <source>
        <dbReference type="PROSITE" id="PS51173"/>
    </source>
</evidence>
<dbReference type="InterPro" id="IPR012291">
    <property type="entry name" value="CBM2_carb-bd_dom_sf"/>
</dbReference>
<sequence length="457" mass="48521">MTKFASLLCAVSLCVPVALIGCGGEDFEVDDADTFAQEQAVNASAQSMRFGVAPQWYQNWNPPSEGPANVDLVVVGDWLLENGFTSTHQSKIQQIRAKGKTPYLFGYIATAKTKKGLNSNNDCDGNASAPLCQQGATWIRANIANNIVPAYLDAAQKINAALGGGNALIHIEPDWFQFSENAQQNAFTKAESNGFMNNILGAIKQGCPTCKVVIDFSPWFSPNKTKWATSAADFYAGWDKTVAGYVGLTGKPFPFTAGKIDNFTYAEITQQLALPLIIVDAYTFGGGPIDVDSTWLDASNISTAVGWGVDSIILSQTGNVSAYDQFIATVKGGTTPTPPPTTTTPTPPPTTTTPTPPPTTTTPTPPPGGVTVIGGTATVSITPNSSWNGGYCKNVSLKNTDTKSITWTLRIPKDGTIYNSWNVVSKTEGSEFVFNGVSWNSTLAVGQSADFGYCVNL</sequence>
<gene>
    <name evidence="6" type="ORF">POL67_40610</name>
</gene>
<keyword evidence="7" id="KW-1185">Reference proteome</keyword>
<feature type="domain" description="CBM2" evidence="5">
    <location>
        <begin position="363"/>
        <end position="457"/>
    </location>
</feature>
<evidence type="ECO:0000256" key="4">
    <source>
        <dbReference type="SAM" id="SignalP"/>
    </source>
</evidence>
<dbReference type="InterPro" id="IPR008965">
    <property type="entry name" value="CBM2/CBM3_carb-bd_dom_sf"/>
</dbReference>
<keyword evidence="1" id="KW-0378">Hydrolase</keyword>
<dbReference type="RefSeq" id="WP_271926301.1">
    <property type="nucleotide sequence ID" value="NZ_JAQNDO010000001.1"/>
</dbReference>
<dbReference type="Gene3D" id="2.60.40.290">
    <property type="match status" value="1"/>
</dbReference>
<name>A0ABT5F124_9BACT</name>
<feature type="compositionally biased region" description="Pro residues" evidence="3">
    <location>
        <begin position="336"/>
        <end position="367"/>
    </location>
</feature>